<dbReference type="InterPro" id="IPR035913">
    <property type="entry name" value="RPB5-like_sf"/>
</dbReference>
<protein>
    <submittedName>
        <fullName evidence="3">RNA polymerase Rpb5</fullName>
    </submittedName>
</protein>
<dbReference type="SUPFAM" id="SSF55287">
    <property type="entry name" value="RPB5-like RNA polymerase subunit"/>
    <property type="match status" value="1"/>
</dbReference>
<dbReference type="InterPro" id="IPR000783">
    <property type="entry name" value="RNA_pol_subH/Rpb5_C"/>
</dbReference>
<feature type="compositionally biased region" description="Basic residues" evidence="1">
    <location>
        <begin position="1"/>
        <end position="10"/>
    </location>
</feature>
<evidence type="ECO:0000256" key="1">
    <source>
        <dbReference type="SAM" id="MobiDB-lite"/>
    </source>
</evidence>
<dbReference type="EMBL" id="AUZY01009069">
    <property type="protein sequence ID" value="EQD43559.1"/>
    <property type="molecule type" value="Genomic_DNA"/>
</dbReference>
<feature type="non-terminal residue" evidence="3">
    <location>
        <position position="1"/>
    </location>
</feature>
<evidence type="ECO:0000259" key="2">
    <source>
        <dbReference type="Pfam" id="PF01191"/>
    </source>
</evidence>
<feature type="region of interest" description="Disordered" evidence="1">
    <location>
        <begin position="1"/>
        <end position="26"/>
    </location>
</feature>
<dbReference type="AlphaFoldDB" id="T1AS56"/>
<evidence type="ECO:0000313" key="3">
    <source>
        <dbReference type="EMBL" id="EQD43559.1"/>
    </source>
</evidence>
<accession>T1AS56</accession>
<feature type="domain" description="RNA polymerase subunit H/Rpb5 C-terminal" evidence="2">
    <location>
        <begin position="25"/>
        <end position="105"/>
    </location>
</feature>
<organism evidence="3">
    <name type="scientific">mine drainage metagenome</name>
    <dbReference type="NCBI Taxonomy" id="410659"/>
    <lineage>
        <taxon>unclassified sequences</taxon>
        <taxon>metagenomes</taxon>
        <taxon>ecological metagenomes</taxon>
    </lineage>
</organism>
<dbReference type="Pfam" id="PF01191">
    <property type="entry name" value="RNA_pol_Rpb5_C"/>
    <property type="match status" value="1"/>
</dbReference>
<sequence length="111" mass="11702">KGRSPSKKGKAAAEPEKPPAPPRPRHQLVPVHEVLSAGESERMLADLGTPVDHLPKILADDAGLLTDPGYAKARDEAGPQGLIGRLVRIHRPSPTAGVSVAYRVIIPGAEE</sequence>
<dbReference type="GO" id="GO:0003677">
    <property type="term" value="F:DNA binding"/>
    <property type="evidence" value="ECO:0007669"/>
    <property type="project" value="InterPro"/>
</dbReference>
<proteinExistence type="predicted"/>
<comment type="caution">
    <text evidence="3">The sequence shown here is derived from an EMBL/GenBank/DDBJ whole genome shotgun (WGS) entry which is preliminary data.</text>
</comment>
<dbReference type="GO" id="GO:0006351">
    <property type="term" value="P:DNA-templated transcription"/>
    <property type="evidence" value="ECO:0007669"/>
    <property type="project" value="InterPro"/>
</dbReference>
<name>T1AS56_9ZZZZ</name>
<dbReference type="Gene3D" id="3.90.940.20">
    <property type="entry name" value="RPB5-like RNA polymerase subunit"/>
    <property type="match status" value="1"/>
</dbReference>
<gene>
    <name evidence="3" type="ORF">B1B_13759</name>
</gene>
<reference evidence="3" key="1">
    <citation type="submission" date="2013-08" db="EMBL/GenBank/DDBJ databases">
        <authorList>
            <person name="Mendez C."/>
            <person name="Richter M."/>
            <person name="Ferrer M."/>
            <person name="Sanchez J."/>
        </authorList>
    </citation>
    <scope>NUCLEOTIDE SEQUENCE</scope>
</reference>
<reference evidence="3" key="2">
    <citation type="journal article" date="2014" name="ISME J.">
        <title>Microbial stratification in low pH oxic and suboxic macroscopic growths along an acid mine drainage.</title>
        <authorList>
            <person name="Mendez-Garcia C."/>
            <person name="Mesa V."/>
            <person name="Sprenger R.R."/>
            <person name="Richter M."/>
            <person name="Diez M.S."/>
            <person name="Solano J."/>
            <person name="Bargiela R."/>
            <person name="Golyshina O.V."/>
            <person name="Manteca A."/>
            <person name="Ramos J.L."/>
            <person name="Gallego J.R."/>
            <person name="Llorente I."/>
            <person name="Martins Dos Santos V.A."/>
            <person name="Jensen O.N."/>
            <person name="Pelaez A.I."/>
            <person name="Sanchez J."/>
            <person name="Ferrer M."/>
        </authorList>
    </citation>
    <scope>NUCLEOTIDE SEQUENCE</scope>
</reference>
<dbReference type="GO" id="GO:0003899">
    <property type="term" value="F:DNA-directed RNA polymerase activity"/>
    <property type="evidence" value="ECO:0007669"/>
    <property type="project" value="InterPro"/>
</dbReference>